<dbReference type="SMART" id="SM00153">
    <property type="entry name" value="VHP"/>
    <property type="match status" value="1"/>
</dbReference>
<evidence type="ECO:0000256" key="2">
    <source>
        <dbReference type="ARBA" id="ARBA00022467"/>
    </source>
</evidence>
<protein>
    <recommendedName>
        <fullName evidence="5">HP domain-containing protein</fullName>
    </recommendedName>
</protein>
<dbReference type="Pfam" id="PF00626">
    <property type="entry name" value="Gelsolin"/>
    <property type="match status" value="3"/>
</dbReference>
<dbReference type="FunFam" id="3.40.20.10:FF:000001">
    <property type="entry name" value="Gelsolin"/>
    <property type="match status" value="1"/>
</dbReference>
<organism evidence="6">
    <name type="scientific">Arcella intermedia</name>
    <dbReference type="NCBI Taxonomy" id="1963864"/>
    <lineage>
        <taxon>Eukaryota</taxon>
        <taxon>Amoebozoa</taxon>
        <taxon>Tubulinea</taxon>
        <taxon>Elardia</taxon>
        <taxon>Arcellinida</taxon>
        <taxon>Sphaerothecina</taxon>
        <taxon>Arcellidae</taxon>
        <taxon>Arcella</taxon>
    </lineage>
</organism>
<dbReference type="AlphaFoldDB" id="A0A6B2KXM5"/>
<dbReference type="Gene3D" id="1.10.950.10">
    <property type="entry name" value="Villin headpiece domain"/>
    <property type="match status" value="1"/>
</dbReference>
<dbReference type="EMBL" id="GIBP01000571">
    <property type="protein sequence ID" value="NDV29540.1"/>
    <property type="molecule type" value="Transcribed_RNA"/>
</dbReference>
<dbReference type="SUPFAM" id="SSF47050">
    <property type="entry name" value="VHP, Villin headpiece domain"/>
    <property type="match status" value="1"/>
</dbReference>
<dbReference type="Gene3D" id="3.40.20.10">
    <property type="entry name" value="Severin"/>
    <property type="match status" value="6"/>
</dbReference>
<dbReference type="PANTHER" id="PTHR11977">
    <property type="entry name" value="VILLIN"/>
    <property type="match status" value="1"/>
</dbReference>
<keyword evidence="3" id="KW-0677">Repeat</keyword>
<dbReference type="Pfam" id="PF25480">
    <property type="entry name" value="DUF7904"/>
    <property type="match status" value="1"/>
</dbReference>
<dbReference type="CDD" id="cd11291">
    <property type="entry name" value="gelsolin_S6_like"/>
    <property type="match status" value="1"/>
</dbReference>
<dbReference type="GO" id="GO:0051015">
    <property type="term" value="F:actin filament binding"/>
    <property type="evidence" value="ECO:0007669"/>
    <property type="project" value="InterPro"/>
</dbReference>
<dbReference type="InterPro" id="IPR036886">
    <property type="entry name" value="Villin_headpiece_dom_sf"/>
</dbReference>
<dbReference type="SUPFAM" id="SSF55753">
    <property type="entry name" value="Actin depolymerizing proteins"/>
    <property type="match status" value="6"/>
</dbReference>
<dbReference type="InterPro" id="IPR029006">
    <property type="entry name" value="ADF-H/Gelsolin-like_dom_sf"/>
</dbReference>
<evidence type="ECO:0000313" key="6">
    <source>
        <dbReference type="EMBL" id="NDV29540.1"/>
    </source>
</evidence>
<feature type="domain" description="HP" evidence="5">
    <location>
        <begin position="775"/>
        <end position="838"/>
    </location>
</feature>
<dbReference type="GO" id="GO:0015629">
    <property type="term" value="C:actin cytoskeleton"/>
    <property type="evidence" value="ECO:0007669"/>
    <property type="project" value="TreeGrafter"/>
</dbReference>
<keyword evidence="2" id="KW-0117">Actin capping</keyword>
<dbReference type="SMART" id="SM00262">
    <property type="entry name" value="GEL"/>
    <property type="match status" value="6"/>
</dbReference>
<dbReference type="GO" id="GO:0008154">
    <property type="term" value="P:actin polymerization or depolymerization"/>
    <property type="evidence" value="ECO:0007669"/>
    <property type="project" value="TreeGrafter"/>
</dbReference>
<dbReference type="PROSITE" id="PS51089">
    <property type="entry name" value="HP"/>
    <property type="match status" value="1"/>
</dbReference>
<dbReference type="CDD" id="cd11288">
    <property type="entry name" value="gelsolin_S5_like"/>
    <property type="match status" value="1"/>
</dbReference>
<dbReference type="Pfam" id="PF02209">
    <property type="entry name" value="VHP"/>
    <property type="match status" value="1"/>
</dbReference>
<dbReference type="GO" id="GO:0005737">
    <property type="term" value="C:cytoplasm"/>
    <property type="evidence" value="ECO:0007669"/>
    <property type="project" value="TreeGrafter"/>
</dbReference>
<dbReference type="PRINTS" id="PR00597">
    <property type="entry name" value="GELSOLIN"/>
</dbReference>
<proteinExistence type="inferred from homology"/>
<dbReference type="PANTHER" id="PTHR11977:SF51">
    <property type="entry name" value="PROTEIN FLIGHTLESS-1 HOMOLOG"/>
    <property type="match status" value="1"/>
</dbReference>
<comment type="similarity">
    <text evidence="1">Belongs to the villin/gelsolin family.</text>
</comment>
<reference evidence="6" key="1">
    <citation type="journal article" date="2020" name="J. Eukaryot. Microbiol.">
        <title>De novo Sequencing, Assembly and Annotation of the Transcriptome for the Free-Living Testate Amoeba Arcella intermedia.</title>
        <authorList>
            <person name="Ribeiro G.M."/>
            <person name="Porfirio-Sousa A.L."/>
            <person name="Maurer-Alcala X.X."/>
            <person name="Katz L.A."/>
            <person name="Lahr D.J.G."/>
        </authorList>
    </citation>
    <scope>NUCLEOTIDE SEQUENCE</scope>
</reference>
<evidence type="ECO:0000259" key="5">
    <source>
        <dbReference type="PROSITE" id="PS51089"/>
    </source>
</evidence>
<sequence length="838" mass="94757">MREAGKSPGLRIWRIDNKSQELSNVAKNSYGIFKEEDAYIALESKIGESKFTHSLFVWFGKSTSQEKFALSKVADLEKELGGFAKRSEERQEKESQEFKNLFKMTLQYVEPVVLSEQVNLRDEDHPTRLYHLKGKHNVSVSLVELSSKSLITGDVFLLDADIVIFQWNGKGSSRMEKAKALDLTVRLRDERMNRCKSTIVIIDEGKETDDFWKHLGGKGPLGDAKNALSDEAWEERALKENKLYKIVEVGSEFKFELVDTHNQPLHSKFLEASNGYLVDVNTQVLIWTGRTAPQKIKNNALDIAKKFVADNKRPSWTAMLKVVQGVEPALFRAHFRGPFSEYIDTPEAHEARLRQANVKATTAKELINVDALHHPEKYRAAREELSVFVPDAQVSNVTEKELKIWFVKDKQKHPLPEEEYGFFYSGASYVVMYSIRLANGTRKHVVYYWQGRHSAVDDKGASSLLATDLSQNKGRGCTLVRIAQGKEPEHFLTHFAGYMCTRTGKREEWQKENEGKPRLYHVRGTNEMDTTAQQIEAKAFSLNSNDVFVLDSAADTVYVWNGKGANAHEVKMGEMIIGRLVDNDKPKQRKIIPEGSETEDFWKLLGGKGHYSNEPELAVGDIHAKLFHCTDRTGSFKVVEIEDFTQDDLDPDDVYILDAHNSVFVWIGSGSTANERTKGSTLAVEYIKAADDGRVETCPIYVVDAGTEPVQFTLHFHGWDDSKAKKQVDVYSRKLIELNLTEAVVGGHEAFTYSTVARAPTATPVKAAVDASGLNPKNLFFSFERLKAKPLPEGVDGGATEAFLSDEDFTKYFKASKEEFFKYPKWKQLRIKKEVGLF</sequence>
<dbReference type="InterPro" id="IPR007122">
    <property type="entry name" value="Villin/Gelsolin"/>
</dbReference>
<dbReference type="GO" id="GO:0051014">
    <property type="term" value="P:actin filament severing"/>
    <property type="evidence" value="ECO:0007669"/>
    <property type="project" value="TreeGrafter"/>
</dbReference>
<evidence type="ECO:0000256" key="1">
    <source>
        <dbReference type="ARBA" id="ARBA00008418"/>
    </source>
</evidence>
<dbReference type="InterPro" id="IPR007123">
    <property type="entry name" value="Gelsolin-like_dom"/>
</dbReference>
<evidence type="ECO:0000256" key="3">
    <source>
        <dbReference type="ARBA" id="ARBA00022737"/>
    </source>
</evidence>
<dbReference type="GO" id="GO:0051016">
    <property type="term" value="P:barbed-end actin filament capping"/>
    <property type="evidence" value="ECO:0007669"/>
    <property type="project" value="TreeGrafter"/>
</dbReference>
<dbReference type="FunFam" id="3.40.20.10:FF:000005">
    <property type="entry name" value="Gelsolin"/>
    <property type="match status" value="1"/>
</dbReference>
<keyword evidence="4" id="KW-0009">Actin-binding</keyword>
<dbReference type="InterPro" id="IPR003128">
    <property type="entry name" value="Villin_headpiece"/>
</dbReference>
<dbReference type="CDD" id="cd11293">
    <property type="entry name" value="gelsolin_S4_like"/>
    <property type="match status" value="1"/>
</dbReference>
<dbReference type="InterPro" id="IPR057226">
    <property type="entry name" value="DUF7904"/>
</dbReference>
<accession>A0A6B2KXM5</accession>
<dbReference type="CDD" id="cd11289">
    <property type="entry name" value="gelsolin_S2_like"/>
    <property type="match status" value="1"/>
</dbReference>
<evidence type="ECO:0000256" key="4">
    <source>
        <dbReference type="ARBA" id="ARBA00023203"/>
    </source>
</evidence>
<name>A0A6B2KXM5_9EUKA</name>
<dbReference type="GO" id="GO:0005546">
    <property type="term" value="F:phosphatidylinositol-4,5-bisphosphate binding"/>
    <property type="evidence" value="ECO:0007669"/>
    <property type="project" value="TreeGrafter"/>
</dbReference>